<name>A0A8J2JUI2_9HEXA</name>
<evidence type="ECO:0000313" key="3">
    <source>
        <dbReference type="EMBL" id="CAG7722024.1"/>
    </source>
</evidence>
<protein>
    <recommendedName>
        <fullName evidence="2">DUF4789 domain-containing protein</fullName>
    </recommendedName>
</protein>
<evidence type="ECO:0000313" key="4">
    <source>
        <dbReference type="Proteomes" id="UP000708208"/>
    </source>
</evidence>
<dbReference type="AlphaFoldDB" id="A0A8J2JUI2"/>
<dbReference type="EMBL" id="CAJVCH010085457">
    <property type="protein sequence ID" value="CAG7722024.1"/>
    <property type="molecule type" value="Genomic_DNA"/>
</dbReference>
<evidence type="ECO:0000259" key="2">
    <source>
        <dbReference type="Pfam" id="PF16033"/>
    </source>
</evidence>
<sequence>MLAIPSRTEFRDGGDPRMSSRMNFGTGSAIKPRETEDFVFGPSSGSNAGVPNAGSMIFAPSPSRPTCPQGCQKPEHQTCFNSRCYDLLKQGPCSPGEWLVEQNDQGQCVKSNCQYPKLPFNGRCFTEIELKQKLCLPDQSIALSRDGTFDCDCTGRDIYDPRSNRCYEAYKQGPCGRSQQFMLTPDTRSISGWKAACVHNPCYSQTNDDQMICYGPRCPHQGNCVKTGTLCTNSRGENGVWSVNDETKMLTCETEAPERHIGNVPTFSCGKGSKRDRTGKCRKVSSVDFS</sequence>
<feature type="region of interest" description="Disordered" evidence="1">
    <location>
        <begin position="1"/>
        <end position="28"/>
    </location>
</feature>
<gene>
    <name evidence="3" type="ORF">AFUS01_LOCUS11201</name>
</gene>
<feature type="domain" description="DUF4789" evidence="2">
    <location>
        <begin position="145"/>
        <end position="229"/>
    </location>
</feature>
<dbReference type="OrthoDB" id="6338576at2759"/>
<dbReference type="InterPro" id="IPR031993">
    <property type="entry name" value="DUF4789"/>
</dbReference>
<proteinExistence type="predicted"/>
<dbReference type="Pfam" id="PF16033">
    <property type="entry name" value="DUF4789"/>
    <property type="match status" value="1"/>
</dbReference>
<dbReference type="Proteomes" id="UP000708208">
    <property type="component" value="Unassembled WGS sequence"/>
</dbReference>
<accession>A0A8J2JUI2</accession>
<evidence type="ECO:0000256" key="1">
    <source>
        <dbReference type="SAM" id="MobiDB-lite"/>
    </source>
</evidence>
<comment type="caution">
    <text evidence="3">The sequence shown here is derived from an EMBL/GenBank/DDBJ whole genome shotgun (WGS) entry which is preliminary data.</text>
</comment>
<keyword evidence="4" id="KW-1185">Reference proteome</keyword>
<reference evidence="3" key="1">
    <citation type="submission" date="2021-06" db="EMBL/GenBank/DDBJ databases">
        <authorList>
            <person name="Hodson N. C."/>
            <person name="Mongue J. A."/>
            <person name="Jaron S. K."/>
        </authorList>
    </citation>
    <scope>NUCLEOTIDE SEQUENCE</scope>
</reference>
<organism evidence="3 4">
    <name type="scientific">Allacma fusca</name>
    <dbReference type="NCBI Taxonomy" id="39272"/>
    <lineage>
        <taxon>Eukaryota</taxon>
        <taxon>Metazoa</taxon>
        <taxon>Ecdysozoa</taxon>
        <taxon>Arthropoda</taxon>
        <taxon>Hexapoda</taxon>
        <taxon>Collembola</taxon>
        <taxon>Symphypleona</taxon>
        <taxon>Sminthuridae</taxon>
        <taxon>Allacma</taxon>
    </lineage>
</organism>